<dbReference type="PANTHER" id="PTHR42643:SF32">
    <property type="entry name" value="IONOTROPIC RECEPTOR 31A, ISOFORM C-RELATED"/>
    <property type="match status" value="1"/>
</dbReference>
<dbReference type="AlphaFoldDB" id="A0AAV1JXF0"/>
<gene>
    <name evidence="11" type="ORF">LNINA_LOCUS11804</name>
</gene>
<evidence type="ECO:0000256" key="3">
    <source>
        <dbReference type="ARBA" id="ARBA00022692"/>
    </source>
</evidence>
<keyword evidence="3 8" id="KW-0812">Transmembrane</keyword>
<dbReference type="InterPro" id="IPR057074">
    <property type="entry name" value="IR75A_N"/>
</dbReference>
<comment type="subcellular location">
    <subcellularLocation>
        <location evidence="1">Cell membrane</location>
        <topology evidence="1">Multi-pass membrane protein</topology>
    </subcellularLocation>
</comment>
<dbReference type="Proteomes" id="UP001497472">
    <property type="component" value="Unassembled WGS sequence"/>
</dbReference>
<keyword evidence="5 8" id="KW-0472">Membrane</keyword>
<feature type="chain" id="PRO_5043998926" description="Ionotropic receptor 75a N-terminal domain-containing protein" evidence="9">
    <location>
        <begin position="17"/>
        <end position="654"/>
    </location>
</feature>
<feature type="transmembrane region" description="Helical" evidence="8">
    <location>
        <begin position="624"/>
        <end position="644"/>
    </location>
</feature>
<proteinExistence type="predicted"/>
<evidence type="ECO:0000256" key="4">
    <source>
        <dbReference type="ARBA" id="ARBA00022989"/>
    </source>
</evidence>
<dbReference type="PANTHER" id="PTHR42643">
    <property type="entry name" value="IONOTROPIC RECEPTOR 20A-RELATED"/>
    <property type="match status" value="1"/>
</dbReference>
<dbReference type="SUPFAM" id="SSF53850">
    <property type="entry name" value="Periplasmic binding protein-like II"/>
    <property type="match status" value="1"/>
</dbReference>
<feature type="domain" description="Ionotropic receptor 75a N-terminal" evidence="10">
    <location>
        <begin position="16"/>
        <end position="204"/>
    </location>
</feature>
<protein>
    <recommendedName>
        <fullName evidence="10">Ionotropic receptor 75a N-terminal domain-containing protein</fullName>
    </recommendedName>
</protein>
<accession>A0AAV1JXF0</accession>
<comment type="caution">
    <text evidence="11">The sequence shown here is derived from an EMBL/GenBank/DDBJ whole genome shotgun (WGS) entry which is preliminary data.</text>
</comment>
<dbReference type="GO" id="GO:0005886">
    <property type="term" value="C:plasma membrane"/>
    <property type="evidence" value="ECO:0007669"/>
    <property type="project" value="UniProtKB-SubCell"/>
</dbReference>
<evidence type="ECO:0000256" key="9">
    <source>
        <dbReference type="SAM" id="SignalP"/>
    </source>
</evidence>
<evidence type="ECO:0000313" key="11">
    <source>
        <dbReference type="EMBL" id="CAK1552774.1"/>
    </source>
</evidence>
<reference evidence="11 12" key="1">
    <citation type="submission" date="2023-11" db="EMBL/GenBank/DDBJ databases">
        <authorList>
            <person name="Okamura Y."/>
        </authorList>
    </citation>
    <scope>NUCLEOTIDE SEQUENCE [LARGE SCALE GENOMIC DNA]</scope>
</reference>
<evidence type="ECO:0000256" key="1">
    <source>
        <dbReference type="ARBA" id="ARBA00004651"/>
    </source>
</evidence>
<keyword evidence="4 8" id="KW-1133">Transmembrane helix</keyword>
<feature type="transmembrane region" description="Helical" evidence="8">
    <location>
        <begin position="331"/>
        <end position="353"/>
    </location>
</feature>
<evidence type="ECO:0000256" key="7">
    <source>
        <dbReference type="ARBA" id="ARBA00023180"/>
    </source>
</evidence>
<keyword evidence="2" id="KW-1003">Cell membrane</keyword>
<name>A0AAV1JXF0_9NEOP</name>
<keyword evidence="7" id="KW-0325">Glycoprotein</keyword>
<feature type="transmembrane region" description="Helical" evidence="8">
    <location>
        <begin position="394"/>
        <end position="410"/>
    </location>
</feature>
<feature type="signal peptide" evidence="9">
    <location>
        <begin position="1"/>
        <end position="16"/>
    </location>
</feature>
<evidence type="ECO:0000313" key="12">
    <source>
        <dbReference type="Proteomes" id="UP001497472"/>
    </source>
</evidence>
<evidence type="ECO:0000259" key="10">
    <source>
        <dbReference type="Pfam" id="PF24576"/>
    </source>
</evidence>
<dbReference type="InterPro" id="IPR052192">
    <property type="entry name" value="Insect_Ionotropic_Sensory_Rcpt"/>
</dbReference>
<sequence>MWVILLWSFCVCLAKAWDAQLAVEYYTRRDIRYLCFLSCDSSYKELLLLRNFLNNNVKISLAKIDKKVPEIEKLLNQRTTSVGVLLDGNCDRAFDVLKEASMRGLFDATHIWLILDDSSAQNSIDSRMQQMNLSIDADVVTATNAGDVYDLMEVFNFGRIQGNSLERKRLGEWSAQSGLNVSLGTFKYYDRWDFHNLTLRVVTVVVGQPEGFKPEMLTSMSYTKGLTVFTKIAAFVFEPLKEIHNFRFKYTVAGKWIGTAEKNSTLAVTNSLYWREQDLSCTSARITSTWMQWVDIVYPPITYLESRFFYLIPNKGVGIYENRFLRPLSPAVWWSTVAAGALCALVLAVAGILEHRPGPGVYAVFSVIGAVCQQAYDEGTDELEKRISSQGRRITLLVTAITSMLLYNYYTSSVVSWLLSEAPPTLSDIDGLINSDFELIFEDIGYTRGWLEDVGFFYYGGYKNPKEDELREKKVKYAKRSKGLFQSVEDGVELIRTGEYAYHTEPYTAYQRISRKFDDTELCRLGSLTMIQPAPVYIMTQRRSPYKEFFNWRKVTGHILCFNKGVTNCIHLCCDILIITLKTISSSLMRLKERGHFTAIQTRVAGFFASCSGSTPRALALGQAAPAFGLLAAFAVVAFIILILEITWHRSNFV</sequence>
<evidence type="ECO:0000256" key="2">
    <source>
        <dbReference type="ARBA" id="ARBA00022475"/>
    </source>
</evidence>
<evidence type="ECO:0000256" key="8">
    <source>
        <dbReference type="SAM" id="Phobius"/>
    </source>
</evidence>
<dbReference type="Gene3D" id="1.10.287.70">
    <property type="match status" value="1"/>
</dbReference>
<keyword evidence="6" id="KW-0675">Receptor</keyword>
<keyword evidence="9" id="KW-0732">Signal</keyword>
<dbReference type="Pfam" id="PF24576">
    <property type="entry name" value="IR75A_N"/>
    <property type="match status" value="1"/>
</dbReference>
<evidence type="ECO:0000256" key="6">
    <source>
        <dbReference type="ARBA" id="ARBA00023170"/>
    </source>
</evidence>
<evidence type="ECO:0000256" key="5">
    <source>
        <dbReference type="ARBA" id="ARBA00023136"/>
    </source>
</evidence>
<dbReference type="EMBL" id="CAVLEF010000163">
    <property type="protein sequence ID" value="CAK1552774.1"/>
    <property type="molecule type" value="Genomic_DNA"/>
</dbReference>
<organism evidence="11 12">
    <name type="scientific">Leptosia nina</name>
    <dbReference type="NCBI Taxonomy" id="320188"/>
    <lineage>
        <taxon>Eukaryota</taxon>
        <taxon>Metazoa</taxon>
        <taxon>Ecdysozoa</taxon>
        <taxon>Arthropoda</taxon>
        <taxon>Hexapoda</taxon>
        <taxon>Insecta</taxon>
        <taxon>Pterygota</taxon>
        <taxon>Neoptera</taxon>
        <taxon>Endopterygota</taxon>
        <taxon>Lepidoptera</taxon>
        <taxon>Glossata</taxon>
        <taxon>Ditrysia</taxon>
        <taxon>Papilionoidea</taxon>
        <taxon>Pieridae</taxon>
        <taxon>Pierinae</taxon>
        <taxon>Leptosia</taxon>
    </lineage>
</organism>
<keyword evidence="12" id="KW-1185">Reference proteome</keyword>